<evidence type="ECO:0000313" key="1">
    <source>
        <dbReference type="EMBL" id="VDO95920.1"/>
    </source>
</evidence>
<protein>
    <submittedName>
        <fullName evidence="3">Runt domain-containing protein</fullName>
    </submittedName>
</protein>
<dbReference type="AlphaFoldDB" id="A0A183IE78"/>
<organism evidence="3">
    <name type="scientific">Soboliphyme baturini</name>
    <dbReference type="NCBI Taxonomy" id="241478"/>
    <lineage>
        <taxon>Eukaryota</taxon>
        <taxon>Metazoa</taxon>
        <taxon>Ecdysozoa</taxon>
        <taxon>Nematoda</taxon>
        <taxon>Enoplea</taxon>
        <taxon>Dorylaimia</taxon>
        <taxon>Dioctophymatida</taxon>
        <taxon>Dioctophymatoidea</taxon>
        <taxon>Soboliphymatidae</taxon>
        <taxon>Soboliphyme</taxon>
    </lineage>
</organism>
<name>A0A183IE78_9BILA</name>
<accession>A0A183IE78</accession>
<sequence>MLPSARDEDLLNGACLTSSVAEIGRTPAGTERAAFTTPMQPLVAKVVAGCDAVGRLTVVARTNTQCRPSPAAVTPSDVPPGTRRPHLSVPLCTTCL</sequence>
<dbReference type="Proteomes" id="UP000270296">
    <property type="component" value="Unassembled WGS sequence"/>
</dbReference>
<gene>
    <name evidence="1" type="ORF">SBAD_LOCUS1922</name>
</gene>
<dbReference type="WBParaSite" id="SBAD_0000201201-mRNA-1">
    <property type="protein sequence ID" value="SBAD_0000201201-mRNA-1"/>
    <property type="gene ID" value="SBAD_0000201201"/>
</dbReference>
<proteinExistence type="predicted"/>
<evidence type="ECO:0000313" key="3">
    <source>
        <dbReference type="WBParaSite" id="SBAD_0000201201-mRNA-1"/>
    </source>
</evidence>
<keyword evidence="2" id="KW-1185">Reference proteome</keyword>
<reference evidence="3" key="1">
    <citation type="submission" date="2016-06" db="UniProtKB">
        <authorList>
            <consortium name="WormBaseParasite"/>
        </authorList>
    </citation>
    <scope>IDENTIFICATION</scope>
</reference>
<dbReference type="EMBL" id="UZAM01007008">
    <property type="protein sequence ID" value="VDO95920.1"/>
    <property type="molecule type" value="Genomic_DNA"/>
</dbReference>
<evidence type="ECO:0000313" key="2">
    <source>
        <dbReference type="Proteomes" id="UP000270296"/>
    </source>
</evidence>
<reference evidence="1 2" key="2">
    <citation type="submission" date="2018-11" db="EMBL/GenBank/DDBJ databases">
        <authorList>
            <consortium name="Pathogen Informatics"/>
        </authorList>
    </citation>
    <scope>NUCLEOTIDE SEQUENCE [LARGE SCALE GENOMIC DNA]</scope>
</reference>